<dbReference type="SMART" id="SM00717">
    <property type="entry name" value="SANT"/>
    <property type="match status" value="2"/>
</dbReference>
<keyword evidence="4" id="KW-0238">DNA-binding</keyword>
<evidence type="ECO:0000256" key="6">
    <source>
        <dbReference type="ARBA" id="ARBA00023242"/>
    </source>
</evidence>
<feature type="domain" description="HTH myb-type" evidence="9">
    <location>
        <begin position="66"/>
        <end position="116"/>
    </location>
</feature>
<dbReference type="SUPFAM" id="SSF46689">
    <property type="entry name" value="Homeodomain-like"/>
    <property type="match status" value="1"/>
</dbReference>
<keyword evidence="3" id="KW-0805">Transcription regulation</keyword>
<dbReference type="PANTHER" id="PTHR47997">
    <property type="entry name" value="MYB DOMAIN PROTEIN 55"/>
    <property type="match status" value="1"/>
</dbReference>
<dbReference type="CDD" id="cd00167">
    <property type="entry name" value="SANT"/>
    <property type="match status" value="2"/>
</dbReference>
<keyword evidence="5" id="KW-0804">Transcription</keyword>
<dbReference type="OrthoDB" id="2143914at2759"/>
<evidence type="ECO:0000256" key="4">
    <source>
        <dbReference type="ARBA" id="ARBA00023125"/>
    </source>
</evidence>
<evidence type="ECO:0000256" key="3">
    <source>
        <dbReference type="ARBA" id="ARBA00023015"/>
    </source>
</evidence>
<dbReference type="InterPro" id="IPR001005">
    <property type="entry name" value="SANT/Myb"/>
</dbReference>
<dbReference type="InterPro" id="IPR051953">
    <property type="entry name" value="Plant_SW-associated_TFs"/>
</dbReference>
<keyword evidence="6" id="KW-0539">Nucleus</keyword>
<evidence type="ECO:0000313" key="10">
    <source>
        <dbReference type="Proteomes" id="UP001652660"/>
    </source>
</evidence>
<dbReference type="GeneID" id="113727888"/>
<dbReference type="AlphaFoldDB" id="A0A6P6W1K7"/>
<reference evidence="11" key="2">
    <citation type="submission" date="2025-08" db="UniProtKB">
        <authorList>
            <consortium name="RefSeq"/>
        </authorList>
    </citation>
    <scope>IDENTIFICATION</scope>
    <source>
        <tissue evidence="11">Leaves</tissue>
    </source>
</reference>
<sequence>MGRHSCCYKQKLRKGLWSPEEDEKLIKHINKYGHGCWSSVPKLAGLQRCGKSCRLRWINYLRPDLKRGTFSLEEENLIIELHAVLGNRWSQIAAKLPGRTDNEIKNLWNSSIKKKLRQRGIDPNTHQPIPEAENEEKGSATSKNNEKTSEGSNDQLNYGEAAAESSEQKMAVEKPKPSSAVTVDRYPLIESNCNNMTTTPPPTHEFFLNRFLTSHESSNSSSKPPDLQDYFSFQQLNYGSSTNIGLSMNPNASSFFNLTTSRSAEMVSDQFNSAMSNSIMSAPSARMKPSISLPSENNSLGNFNVNKFPSWDACAISANNGSTSNASSSSIELQSNCSFFDNNGFSWGAADCGKAEKDVVHMHSSVGDTEDIKWTEYLQAPFLLSNSAAATIQNQTAQDIYSAETKSGISFTAPEGSVSTTTSWLQNHHHQQQPTIQAVAELYNKHFQRLPAAFGQFS</sequence>
<dbReference type="GO" id="GO:0005634">
    <property type="term" value="C:nucleus"/>
    <property type="evidence" value="ECO:0007669"/>
    <property type="project" value="UniProtKB-SubCell"/>
</dbReference>
<protein>
    <submittedName>
        <fullName evidence="11">Transcription factor MYB61-like</fullName>
    </submittedName>
</protein>
<dbReference type="GO" id="GO:0000976">
    <property type="term" value="F:transcription cis-regulatory region binding"/>
    <property type="evidence" value="ECO:0007669"/>
    <property type="project" value="UniProtKB-ARBA"/>
</dbReference>
<feature type="compositionally biased region" description="Basic and acidic residues" evidence="7">
    <location>
        <begin position="166"/>
        <end position="176"/>
    </location>
</feature>
<gene>
    <name evidence="11" type="primary">LOC113727888</name>
</gene>
<evidence type="ECO:0000259" key="9">
    <source>
        <dbReference type="PROSITE" id="PS51294"/>
    </source>
</evidence>
<evidence type="ECO:0000256" key="7">
    <source>
        <dbReference type="SAM" id="MobiDB-lite"/>
    </source>
</evidence>
<dbReference type="InterPro" id="IPR017930">
    <property type="entry name" value="Myb_dom"/>
</dbReference>
<dbReference type="Pfam" id="PF00249">
    <property type="entry name" value="Myb_DNA-binding"/>
    <property type="match status" value="2"/>
</dbReference>
<accession>A0A6P6W1K7</accession>
<dbReference type="PROSITE" id="PS50090">
    <property type="entry name" value="MYB_LIKE"/>
    <property type="match status" value="2"/>
</dbReference>
<feature type="region of interest" description="Disordered" evidence="7">
    <location>
        <begin position="115"/>
        <end position="179"/>
    </location>
</feature>
<evidence type="ECO:0000313" key="11">
    <source>
        <dbReference type="RefSeq" id="XP_027108077.1"/>
    </source>
</evidence>
<dbReference type="Proteomes" id="UP001652660">
    <property type="component" value="Chromosome 2c"/>
</dbReference>
<keyword evidence="10" id="KW-1185">Reference proteome</keyword>
<evidence type="ECO:0000256" key="5">
    <source>
        <dbReference type="ARBA" id="ARBA00023163"/>
    </source>
</evidence>
<dbReference type="Gene3D" id="1.10.10.60">
    <property type="entry name" value="Homeodomain-like"/>
    <property type="match status" value="2"/>
</dbReference>
<organism evidence="10 11">
    <name type="scientific">Coffea arabica</name>
    <name type="common">Arabian coffee</name>
    <dbReference type="NCBI Taxonomy" id="13443"/>
    <lineage>
        <taxon>Eukaryota</taxon>
        <taxon>Viridiplantae</taxon>
        <taxon>Streptophyta</taxon>
        <taxon>Embryophyta</taxon>
        <taxon>Tracheophyta</taxon>
        <taxon>Spermatophyta</taxon>
        <taxon>Magnoliopsida</taxon>
        <taxon>eudicotyledons</taxon>
        <taxon>Gunneridae</taxon>
        <taxon>Pentapetalae</taxon>
        <taxon>asterids</taxon>
        <taxon>lamiids</taxon>
        <taxon>Gentianales</taxon>
        <taxon>Rubiaceae</taxon>
        <taxon>Ixoroideae</taxon>
        <taxon>Gardenieae complex</taxon>
        <taxon>Bertiereae - Coffeeae clade</taxon>
        <taxon>Coffeeae</taxon>
        <taxon>Coffea</taxon>
    </lineage>
</organism>
<proteinExistence type="predicted"/>
<name>A0A6P6W1K7_COFAR</name>
<reference evidence="10" key="1">
    <citation type="journal article" date="2025" name="Foods">
        <title>Unveiling the Microbial Signatures of Arabica Coffee Cherries: Insights into Ripeness Specific Diversity, Functional Traits, and Implications for Quality and Safety.</title>
        <authorList>
            <consortium name="RefSeq"/>
            <person name="Tenea G.N."/>
            <person name="Cifuentes V."/>
            <person name="Reyes P."/>
            <person name="Cevallos-Vallejos M."/>
        </authorList>
    </citation>
    <scope>NUCLEOTIDE SEQUENCE [LARGE SCALE GENOMIC DNA]</scope>
</reference>
<dbReference type="InterPro" id="IPR009057">
    <property type="entry name" value="Homeodomain-like_sf"/>
</dbReference>
<evidence type="ECO:0000256" key="2">
    <source>
        <dbReference type="ARBA" id="ARBA00022737"/>
    </source>
</evidence>
<dbReference type="PANTHER" id="PTHR47997:SF75">
    <property type="entry name" value="MYB DOMAIN PROTEIN 55"/>
    <property type="match status" value="1"/>
</dbReference>
<feature type="domain" description="Myb-like" evidence="8">
    <location>
        <begin position="62"/>
        <end position="112"/>
    </location>
</feature>
<dbReference type="PROSITE" id="PS51294">
    <property type="entry name" value="HTH_MYB"/>
    <property type="match status" value="2"/>
</dbReference>
<dbReference type="RefSeq" id="XP_027108077.1">
    <property type="nucleotide sequence ID" value="XM_027252276.2"/>
</dbReference>
<feature type="domain" description="Myb-like" evidence="8">
    <location>
        <begin position="9"/>
        <end position="61"/>
    </location>
</feature>
<keyword evidence="2" id="KW-0677">Repeat</keyword>
<evidence type="ECO:0000259" key="8">
    <source>
        <dbReference type="PROSITE" id="PS50090"/>
    </source>
</evidence>
<comment type="subcellular location">
    <subcellularLocation>
        <location evidence="1">Nucleus</location>
    </subcellularLocation>
</comment>
<evidence type="ECO:0000256" key="1">
    <source>
        <dbReference type="ARBA" id="ARBA00004123"/>
    </source>
</evidence>
<dbReference type="FunFam" id="1.10.10.60:FF:000047">
    <property type="entry name" value="Myb transcription factor"/>
    <property type="match status" value="1"/>
</dbReference>
<dbReference type="FunFam" id="1.10.10.60:FF:000394">
    <property type="entry name" value="MYB transcription factor"/>
    <property type="match status" value="1"/>
</dbReference>
<feature type="domain" description="HTH myb-type" evidence="9">
    <location>
        <begin position="9"/>
        <end position="65"/>
    </location>
</feature>